<comment type="caution">
    <text evidence="1">The sequence shown here is derived from an EMBL/GenBank/DDBJ whole genome shotgun (WGS) entry which is preliminary data.</text>
</comment>
<name>X0V8F9_9ZZZZ</name>
<evidence type="ECO:0000313" key="1">
    <source>
        <dbReference type="EMBL" id="GAG14434.1"/>
    </source>
</evidence>
<protein>
    <submittedName>
        <fullName evidence="1">Uncharacterized protein</fullName>
    </submittedName>
</protein>
<dbReference type="EMBL" id="BARS01038921">
    <property type="protein sequence ID" value="GAG14434.1"/>
    <property type="molecule type" value="Genomic_DNA"/>
</dbReference>
<gene>
    <name evidence="1" type="ORF">S01H1_59502</name>
</gene>
<organism evidence="1">
    <name type="scientific">marine sediment metagenome</name>
    <dbReference type="NCBI Taxonomy" id="412755"/>
    <lineage>
        <taxon>unclassified sequences</taxon>
        <taxon>metagenomes</taxon>
        <taxon>ecological metagenomes</taxon>
    </lineage>
</organism>
<accession>X0V8F9</accession>
<dbReference type="AlphaFoldDB" id="X0V8F9"/>
<reference evidence="1" key="1">
    <citation type="journal article" date="2014" name="Front. Microbiol.">
        <title>High frequency of phylogenetically diverse reductive dehalogenase-homologous genes in deep subseafloor sedimentary metagenomes.</title>
        <authorList>
            <person name="Kawai M."/>
            <person name="Futagami T."/>
            <person name="Toyoda A."/>
            <person name="Takaki Y."/>
            <person name="Nishi S."/>
            <person name="Hori S."/>
            <person name="Arai W."/>
            <person name="Tsubouchi T."/>
            <person name="Morono Y."/>
            <person name="Uchiyama I."/>
            <person name="Ito T."/>
            <person name="Fujiyama A."/>
            <person name="Inagaki F."/>
            <person name="Takami H."/>
        </authorList>
    </citation>
    <scope>NUCLEOTIDE SEQUENCE</scope>
    <source>
        <strain evidence="1">Expedition CK06-06</strain>
    </source>
</reference>
<sequence length="193" mass="22346">MSDGKVLIMGVGGCGSSFLWGLLGDCGLETLGINEWMRWSGIRRAHREGTVDQMEYPKVIKHLGGFLTNLNLHIDQNHWEIEHIFFAVSSYDCQIRETVERRALQRRHLGKSKEQLIEAAKRDYEVSLGKGLIQLIERDHPFTMVRLPRSIKDPKYLYRQLRVVLGDMPYDKFREVHAACVVPKLLKKLDGWE</sequence>
<proteinExistence type="predicted"/>